<evidence type="ECO:0000313" key="3">
    <source>
        <dbReference type="Proteomes" id="UP000075243"/>
    </source>
</evidence>
<dbReference type="InterPro" id="IPR053151">
    <property type="entry name" value="RNase_H-like"/>
</dbReference>
<proteinExistence type="predicted"/>
<dbReference type="Gramene" id="C.cajan_29476.t">
    <property type="protein sequence ID" value="C.cajan_29476.t.cds1"/>
    <property type="gene ID" value="C.cajan_29476"/>
</dbReference>
<dbReference type="Gene3D" id="3.30.420.10">
    <property type="entry name" value="Ribonuclease H-like superfamily/Ribonuclease H"/>
    <property type="match status" value="1"/>
</dbReference>
<dbReference type="InterPro" id="IPR044730">
    <property type="entry name" value="RNase_H-like_dom_plant"/>
</dbReference>
<feature type="domain" description="RNase H type-1" evidence="1">
    <location>
        <begin position="3"/>
        <end position="85"/>
    </location>
</feature>
<dbReference type="PANTHER" id="PTHR47723">
    <property type="entry name" value="OS05G0353850 PROTEIN"/>
    <property type="match status" value="1"/>
</dbReference>
<dbReference type="GO" id="GO:0003676">
    <property type="term" value="F:nucleic acid binding"/>
    <property type="evidence" value="ECO:0007669"/>
    <property type="project" value="InterPro"/>
</dbReference>
<evidence type="ECO:0000259" key="1">
    <source>
        <dbReference type="Pfam" id="PF13456"/>
    </source>
</evidence>
<dbReference type="Pfam" id="PF13456">
    <property type="entry name" value="RVT_3"/>
    <property type="match status" value="1"/>
</dbReference>
<dbReference type="PANTHER" id="PTHR47723:SF19">
    <property type="entry name" value="POLYNUCLEOTIDYL TRANSFERASE, RIBONUCLEASE H-LIKE SUPERFAMILY PROTEIN"/>
    <property type="match status" value="1"/>
</dbReference>
<dbReference type="InterPro" id="IPR012337">
    <property type="entry name" value="RNaseH-like_sf"/>
</dbReference>
<gene>
    <name evidence="2" type="ORF">KK1_033431</name>
</gene>
<sequence>MTNSLKAELLAILHGLQLCWNRRYLSVLLVSDSKMALELVKQPIQYTHRYAGVLCHIKELMAKPWTLSLIHSWREGNMCANMLAKIGPNSGISLLELEDPSTTLEAQLFVDAMGLLVLRE</sequence>
<protein>
    <recommendedName>
        <fullName evidence="1">RNase H type-1 domain-containing protein</fullName>
    </recommendedName>
</protein>
<dbReference type="EMBL" id="KQ483603">
    <property type="protein sequence ID" value="KYP45069.1"/>
    <property type="molecule type" value="Genomic_DNA"/>
</dbReference>
<accession>A0A151RRE1</accession>
<name>A0A151RRE1_CAJCA</name>
<dbReference type="GO" id="GO:0004523">
    <property type="term" value="F:RNA-DNA hybrid ribonuclease activity"/>
    <property type="evidence" value="ECO:0007669"/>
    <property type="project" value="InterPro"/>
</dbReference>
<reference evidence="2" key="1">
    <citation type="journal article" date="2012" name="Nat. Biotechnol.">
        <title>Draft genome sequence of pigeonpea (Cajanus cajan), an orphan legume crop of resource-poor farmers.</title>
        <authorList>
            <person name="Varshney R.K."/>
            <person name="Chen W."/>
            <person name="Li Y."/>
            <person name="Bharti A.K."/>
            <person name="Saxena R.K."/>
            <person name="Schlueter J.A."/>
            <person name="Donoghue M.T."/>
            <person name="Azam S."/>
            <person name="Fan G."/>
            <person name="Whaley A.M."/>
            <person name="Farmer A.D."/>
            <person name="Sheridan J."/>
            <person name="Iwata A."/>
            <person name="Tuteja R."/>
            <person name="Penmetsa R.V."/>
            <person name="Wu W."/>
            <person name="Upadhyaya H.D."/>
            <person name="Yang S.P."/>
            <person name="Shah T."/>
            <person name="Saxena K.B."/>
            <person name="Michael T."/>
            <person name="McCombie W.R."/>
            <person name="Yang B."/>
            <person name="Zhang G."/>
            <person name="Yang H."/>
            <person name="Wang J."/>
            <person name="Spillane C."/>
            <person name="Cook D.R."/>
            <person name="May G.D."/>
            <person name="Xu X."/>
            <person name="Jackson S.A."/>
        </authorList>
    </citation>
    <scope>NUCLEOTIDE SEQUENCE [LARGE SCALE GENOMIC DNA]</scope>
</reference>
<dbReference type="AlphaFoldDB" id="A0A151RRE1"/>
<dbReference type="SUPFAM" id="SSF53098">
    <property type="entry name" value="Ribonuclease H-like"/>
    <property type="match status" value="1"/>
</dbReference>
<dbReference type="CDD" id="cd06222">
    <property type="entry name" value="RNase_H_like"/>
    <property type="match status" value="1"/>
</dbReference>
<dbReference type="InterPro" id="IPR036397">
    <property type="entry name" value="RNaseH_sf"/>
</dbReference>
<dbReference type="Proteomes" id="UP000075243">
    <property type="component" value="Unassembled WGS sequence"/>
</dbReference>
<dbReference type="InterPro" id="IPR002156">
    <property type="entry name" value="RNaseH_domain"/>
</dbReference>
<evidence type="ECO:0000313" key="2">
    <source>
        <dbReference type="EMBL" id="KYP45069.1"/>
    </source>
</evidence>
<keyword evidence="3" id="KW-1185">Reference proteome</keyword>
<organism evidence="2 3">
    <name type="scientific">Cajanus cajan</name>
    <name type="common">Pigeon pea</name>
    <name type="synonym">Cajanus indicus</name>
    <dbReference type="NCBI Taxonomy" id="3821"/>
    <lineage>
        <taxon>Eukaryota</taxon>
        <taxon>Viridiplantae</taxon>
        <taxon>Streptophyta</taxon>
        <taxon>Embryophyta</taxon>
        <taxon>Tracheophyta</taxon>
        <taxon>Spermatophyta</taxon>
        <taxon>Magnoliopsida</taxon>
        <taxon>eudicotyledons</taxon>
        <taxon>Gunneridae</taxon>
        <taxon>Pentapetalae</taxon>
        <taxon>rosids</taxon>
        <taxon>fabids</taxon>
        <taxon>Fabales</taxon>
        <taxon>Fabaceae</taxon>
        <taxon>Papilionoideae</taxon>
        <taxon>50 kb inversion clade</taxon>
        <taxon>NPAAA clade</taxon>
        <taxon>indigoferoid/millettioid clade</taxon>
        <taxon>Phaseoleae</taxon>
        <taxon>Cajanus</taxon>
    </lineage>
</organism>